<sequence>MKFDLHTHHDRCGHAEGKIRDYIEAALANGLSIIGISDHSPFLASEENQLNPAIAMAKSELPEYVAEVLRLKEQYRGKIEVLLGIESDFFPEHAELYKRVYAEYPFDYRIGSVHVSSGKHIFDKTRWDKVDEEQLKTEAEIYLGLIQASAQSGMFEILGHIDAIKGFCPAIAGHLSPLMEQTLQVIAASGVSIEVNTSGKFKPSGGWHPSLDILERAAYYGVSVTFGSDSHVPERVGDEWEDVREALKKLGFKEWTFYRERKRQSIPL</sequence>
<protein>
    <recommendedName>
        <fullName evidence="3 8">Histidinol-phosphatase</fullName>
        <shortName evidence="8">HolPase</shortName>
        <ecNumber evidence="3 8">3.1.3.15</ecNumber>
    </recommendedName>
</protein>
<dbReference type="PANTHER" id="PTHR21039:SF0">
    <property type="entry name" value="HISTIDINOL-PHOSPHATASE"/>
    <property type="match status" value="1"/>
</dbReference>
<dbReference type="InterPro" id="IPR010140">
    <property type="entry name" value="Histidinol_P_phosphatase_HisJ"/>
</dbReference>
<evidence type="ECO:0000256" key="7">
    <source>
        <dbReference type="ARBA" id="ARBA00049158"/>
    </source>
</evidence>
<feature type="domain" description="PHP" evidence="9">
    <location>
        <begin position="4"/>
        <end position="198"/>
    </location>
</feature>
<comment type="caution">
    <text evidence="10">The sequence shown here is derived from an EMBL/GenBank/DDBJ whole genome shotgun (WGS) entry which is preliminary data.</text>
</comment>
<evidence type="ECO:0000256" key="1">
    <source>
        <dbReference type="ARBA" id="ARBA00004970"/>
    </source>
</evidence>
<keyword evidence="4 8" id="KW-0028">Amino-acid biosynthesis</keyword>
<keyword evidence="5 8" id="KW-0378">Hydrolase</keyword>
<reference evidence="10 11" key="1">
    <citation type="submission" date="2024-04" db="EMBL/GenBank/DDBJ databases">
        <title>draft genome sequnece of Paenibacillus filicis.</title>
        <authorList>
            <person name="Kim D.-U."/>
        </authorList>
    </citation>
    <scope>NUCLEOTIDE SEQUENCE [LARGE SCALE GENOMIC DNA]</scope>
    <source>
        <strain evidence="10 11">KACC14197</strain>
    </source>
</reference>
<evidence type="ECO:0000256" key="6">
    <source>
        <dbReference type="ARBA" id="ARBA00023102"/>
    </source>
</evidence>
<dbReference type="EMBL" id="JBBPCC010000004">
    <property type="protein sequence ID" value="MEK8127924.1"/>
    <property type="molecule type" value="Genomic_DNA"/>
</dbReference>
<organism evidence="10 11">
    <name type="scientific">Paenibacillus filicis</name>
    <dbReference type="NCBI Taxonomy" id="669464"/>
    <lineage>
        <taxon>Bacteria</taxon>
        <taxon>Bacillati</taxon>
        <taxon>Bacillota</taxon>
        <taxon>Bacilli</taxon>
        <taxon>Bacillales</taxon>
        <taxon>Paenibacillaceae</taxon>
        <taxon>Paenibacillus</taxon>
    </lineage>
</organism>
<dbReference type="RefSeq" id="WP_341414987.1">
    <property type="nucleotide sequence ID" value="NZ_JBBPCC010000004.1"/>
</dbReference>
<comment type="similarity">
    <text evidence="2 8">Belongs to the PHP hydrolase family. HisK subfamily.</text>
</comment>
<evidence type="ECO:0000256" key="3">
    <source>
        <dbReference type="ARBA" id="ARBA00013085"/>
    </source>
</evidence>
<evidence type="ECO:0000313" key="11">
    <source>
        <dbReference type="Proteomes" id="UP001469365"/>
    </source>
</evidence>
<evidence type="ECO:0000256" key="8">
    <source>
        <dbReference type="RuleBase" id="RU366003"/>
    </source>
</evidence>
<comment type="catalytic activity">
    <reaction evidence="7 8">
        <text>L-histidinol phosphate + H2O = L-histidinol + phosphate</text>
        <dbReference type="Rhea" id="RHEA:14465"/>
        <dbReference type="ChEBI" id="CHEBI:15377"/>
        <dbReference type="ChEBI" id="CHEBI:43474"/>
        <dbReference type="ChEBI" id="CHEBI:57699"/>
        <dbReference type="ChEBI" id="CHEBI:57980"/>
        <dbReference type="EC" id="3.1.3.15"/>
    </reaction>
</comment>
<dbReference type="NCBIfam" id="TIGR01856">
    <property type="entry name" value="hisJ_fam"/>
    <property type="match status" value="1"/>
</dbReference>
<dbReference type="SUPFAM" id="SSF89550">
    <property type="entry name" value="PHP domain-like"/>
    <property type="match status" value="1"/>
</dbReference>
<name>A0ABU9DGC8_9BACL</name>
<proteinExistence type="inferred from homology"/>
<comment type="pathway">
    <text evidence="1 8">Amino-acid biosynthesis; L-histidine biosynthesis; L-histidine from 5-phospho-alpha-D-ribose 1-diphosphate: step 8/9.</text>
</comment>
<accession>A0ABU9DGC8</accession>
<evidence type="ECO:0000256" key="4">
    <source>
        <dbReference type="ARBA" id="ARBA00022605"/>
    </source>
</evidence>
<dbReference type="Gene3D" id="3.20.20.140">
    <property type="entry name" value="Metal-dependent hydrolases"/>
    <property type="match status" value="1"/>
</dbReference>
<evidence type="ECO:0000256" key="5">
    <source>
        <dbReference type="ARBA" id="ARBA00022801"/>
    </source>
</evidence>
<evidence type="ECO:0000259" key="9">
    <source>
        <dbReference type="Pfam" id="PF02811"/>
    </source>
</evidence>
<dbReference type="Proteomes" id="UP001469365">
    <property type="component" value="Unassembled WGS sequence"/>
</dbReference>
<dbReference type="PANTHER" id="PTHR21039">
    <property type="entry name" value="HISTIDINOL PHOSPHATASE-RELATED"/>
    <property type="match status" value="1"/>
</dbReference>
<dbReference type="NCBIfam" id="NF005596">
    <property type="entry name" value="PRK07328.1"/>
    <property type="match status" value="1"/>
</dbReference>
<dbReference type="EC" id="3.1.3.15" evidence="3 8"/>
<dbReference type="InterPro" id="IPR004013">
    <property type="entry name" value="PHP_dom"/>
</dbReference>
<dbReference type="Pfam" id="PF02811">
    <property type="entry name" value="PHP"/>
    <property type="match status" value="1"/>
</dbReference>
<keyword evidence="6 8" id="KW-0368">Histidine biosynthesis</keyword>
<gene>
    <name evidence="10" type="ORF">WMW72_08435</name>
</gene>
<dbReference type="InterPro" id="IPR016195">
    <property type="entry name" value="Pol/histidinol_Pase-like"/>
</dbReference>
<dbReference type="CDD" id="cd12110">
    <property type="entry name" value="PHP_HisPPase_Hisj_like"/>
    <property type="match status" value="1"/>
</dbReference>
<evidence type="ECO:0000313" key="10">
    <source>
        <dbReference type="EMBL" id="MEK8127924.1"/>
    </source>
</evidence>
<evidence type="ECO:0000256" key="2">
    <source>
        <dbReference type="ARBA" id="ARBA00009152"/>
    </source>
</evidence>
<keyword evidence="11" id="KW-1185">Reference proteome</keyword>